<dbReference type="RefSeq" id="WP_184493746.1">
    <property type="nucleotide sequence ID" value="NZ_JACIJO010000001.1"/>
</dbReference>
<dbReference type="CDD" id="cd00293">
    <property type="entry name" value="USP-like"/>
    <property type="match status" value="1"/>
</dbReference>
<name>A0A841MJ60_9BACT</name>
<gene>
    <name evidence="3" type="ORF">FHS59_001092</name>
</gene>
<dbReference type="PANTHER" id="PTHR46268:SF6">
    <property type="entry name" value="UNIVERSAL STRESS PROTEIN UP12"/>
    <property type="match status" value="1"/>
</dbReference>
<comment type="caution">
    <text evidence="3">The sequence shown here is derived from an EMBL/GenBank/DDBJ whole genome shotgun (WGS) entry which is preliminary data.</text>
</comment>
<dbReference type="InterPro" id="IPR006016">
    <property type="entry name" value="UspA"/>
</dbReference>
<evidence type="ECO:0000313" key="4">
    <source>
        <dbReference type="Proteomes" id="UP000588604"/>
    </source>
</evidence>
<organism evidence="3 4">
    <name type="scientific">Algoriphagus iocasae</name>
    <dbReference type="NCBI Taxonomy" id="1836499"/>
    <lineage>
        <taxon>Bacteria</taxon>
        <taxon>Pseudomonadati</taxon>
        <taxon>Bacteroidota</taxon>
        <taxon>Cytophagia</taxon>
        <taxon>Cytophagales</taxon>
        <taxon>Cyclobacteriaceae</taxon>
        <taxon>Algoriphagus</taxon>
    </lineage>
</organism>
<accession>A0A841MJ60</accession>
<keyword evidence="4" id="KW-1185">Reference proteome</keyword>
<dbReference type="AlphaFoldDB" id="A0A841MJ60"/>
<dbReference type="Pfam" id="PF00582">
    <property type="entry name" value="Usp"/>
    <property type="match status" value="1"/>
</dbReference>
<proteinExistence type="inferred from homology"/>
<dbReference type="PRINTS" id="PR01438">
    <property type="entry name" value="UNVRSLSTRESS"/>
</dbReference>
<comment type="similarity">
    <text evidence="1">Belongs to the universal stress protein A family.</text>
</comment>
<sequence length="267" mass="30362">MKILVPLDFSDNSKKALDFAVSLVSKKSGEIIVLHVIEAVYDFAAQAAIVIEGMHRDAESYFQKLINSYDRTGIKFDFIIKDGTVAIMTSKTAKEINADLLVIGAHDSVELNFSFLGRTSTDIIKSSDKPVLLVPGDAEVKNIEKVTLALEFSDHEEPFIEWIIRVGQVWGLKLEFLHIVIQEHFNEKLMMLGLEAYVQKKNPELETKLETIHSDNLMKGLDEYLSKNENTILVMCHHHKNFWEEILTRSKSIQMANHTHVPLLIMN</sequence>
<evidence type="ECO:0000313" key="3">
    <source>
        <dbReference type="EMBL" id="MBB6325477.1"/>
    </source>
</evidence>
<feature type="domain" description="UspA" evidence="2">
    <location>
        <begin position="2"/>
        <end position="135"/>
    </location>
</feature>
<dbReference type="EMBL" id="JACIJO010000001">
    <property type="protein sequence ID" value="MBB6325477.1"/>
    <property type="molecule type" value="Genomic_DNA"/>
</dbReference>
<dbReference type="InterPro" id="IPR006015">
    <property type="entry name" value="Universal_stress_UspA"/>
</dbReference>
<evidence type="ECO:0000259" key="2">
    <source>
        <dbReference type="Pfam" id="PF00582"/>
    </source>
</evidence>
<dbReference type="PANTHER" id="PTHR46268">
    <property type="entry name" value="STRESS RESPONSE PROTEIN NHAX"/>
    <property type="match status" value="1"/>
</dbReference>
<evidence type="ECO:0000256" key="1">
    <source>
        <dbReference type="ARBA" id="ARBA00008791"/>
    </source>
</evidence>
<reference evidence="3 4" key="1">
    <citation type="submission" date="2020-08" db="EMBL/GenBank/DDBJ databases">
        <title>Genomic Encyclopedia of Type Strains, Phase IV (KMG-IV): sequencing the most valuable type-strain genomes for metagenomic binning, comparative biology and taxonomic classification.</title>
        <authorList>
            <person name="Goeker M."/>
        </authorList>
    </citation>
    <scope>NUCLEOTIDE SEQUENCE [LARGE SCALE GENOMIC DNA]</scope>
    <source>
        <strain evidence="3 4">DSM 102044</strain>
    </source>
</reference>
<dbReference type="Proteomes" id="UP000588604">
    <property type="component" value="Unassembled WGS sequence"/>
</dbReference>
<dbReference type="SUPFAM" id="SSF52402">
    <property type="entry name" value="Adenine nucleotide alpha hydrolases-like"/>
    <property type="match status" value="2"/>
</dbReference>
<dbReference type="Gene3D" id="3.40.50.12370">
    <property type="match status" value="1"/>
</dbReference>
<protein>
    <submittedName>
        <fullName evidence="3">Nucleotide-binding universal stress UspA family protein</fullName>
    </submittedName>
</protein>